<evidence type="ECO:0000256" key="1">
    <source>
        <dbReference type="SAM" id="MobiDB-lite"/>
    </source>
</evidence>
<dbReference type="EMBL" id="LSRX01000033">
    <property type="protein sequence ID" value="OLQ13115.1"/>
    <property type="molecule type" value="Genomic_DNA"/>
</dbReference>
<proteinExistence type="predicted"/>
<protein>
    <submittedName>
        <fullName evidence="2">Uncharacterized protein</fullName>
    </submittedName>
</protein>
<evidence type="ECO:0000313" key="3">
    <source>
        <dbReference type="Proteomes" id="UP000186817"/>
    </source>
</evidence>
<comment type="caution">
    <text evidence="2">The sequence shown here is derived from an EMBL/GenBank/DDBJ whole genome shotgun (WGS) entry which is preliminary data.</text>
</comment>
<gene>
    <name evidence="2" type="ORF">AK812_SmicGene2963</name>
</gene>
<dbReference type="AlphaFoldDB" id="A0A1Q9F0C0"/>
<name>A0A1Q9F0C0_SYMMI</name>
<sequence>MGDALCQSLVHAGLRGDPMAMGTAVLATEPAPVEEVKKPSVAEVPLPDVKSGEDVSPQERAKMEAEVAESSKKTEAHWRSKADAKAISRLAETLRLYKALMPLSAVSEGPEWALESDDEDDKEDEVMMMRRKWMIM</sequence>
<reference evidence="2 3" key="1">
    <citation type="submission" date="2016-02" db="EMBL/GenBank/DDBJ databases">
        <title>Genome analysis of coral dinoflagellate symbionts highlights evolutionary adaptations to a symbiotic lifestyle.</title>
        <authorList>
            <person name="Aranda M."/>
            <person name="Li Y."/>
            <person name="Liew Y.J."/>
            <person name="Baumgarten S."/>
            <person name="Simakov O."/>
            <person name="Wilson M."/>
            <person name="Piel J."/>
            <person name="Ashoor H."/>
            <person name="Bougouffa S."/>
            <person name="Bajic V.B."/>
            <person name="Ryu T."/>
            <person name="Ravasi T."/>
            <person name="Bayer T."/>
            <person name="Micklem G."/>
            <person name="Kim H."/>
            <person name="Bhak J."/>
            <person name="Lajeunesse T.C."/>
            <person name="Voolstra C.R."/>
        </authorList>
    </citation>
    <scope>NUCLEOTIDE SEQUENCE [LARGE SCALE GENOMIC DNA]</scope>
    <source>
        <strain evidence="2 3">CCMP2467</strain>
    </source>
</reference>
<organism evidence="2 3">
    <name type="scientific">Symbiodinium microadriaticum</name>
    <name type="common">Dinoflagellate</name>
    <name type="synonym">Zooxanthella microadriatica</name>
    <dbReference type="NCBI Taxonomy" id="2951"/>
    <lineage>
        <taxon>Eukaryota</taxon>
        <taxon>Sar</taxon>
        <taxon>Alveolata</taxon>
        <taxon>Dinophyceae</taxon>
        <taxon>Suessiales</taxon>
        <taxon>Symbiodiniaceae</taxon>
        <taxon>Symbiodinium</taxon>
    </lineage>
</organism>
<accession>A0A1Q9F0C0</accession>
<keyword evidence="3" id="KW-1185">Reference proteome</keyword>
<feature type="region of interest" description="Disordered" evidence="1">
    <location>
        <begin position="44"/>
        <end position="76"/>
    </location>
</feature>
<feature type="compositionally biased region" description="Basic and acidic residues" evidence="1">
    <location>
        <begin position="50"/>
        <end position="76"/>
    </location>
</feature>
<evidence type="ECO:0000313" key="2">
    <source>
        <dbReference type="EMBL" id="OLQ13115.1"/>
    </source>
</evidence>
<dbReference type="Proteomes" id="UP000186817">
    <property type="component" value="Unassembled WGS sequence"/>
</dbReference>